<reference evidence="2 3" key="1">
    <citation type="journal article" date="2023" name="Plants (Basel)">
        <title>Bridging the Gap: Combining Genomics and Transcriptomics Approaches to Understand Stylosanthes scabra, an Orphan Legume from the Brazilian Caatinga.</title>
        <authorList>
            <person name="Ferreira-Neto J.R.C."/>
            <person name="da Silva M.D."/>
            <person name="Binneck E."/>
            <person name="de Melo N.F."/>
            <person name="da Silva R.H."/>
            <person name="de Melo A.L.T.M."/>
            <person name="Pandolfi V."/>
            <person name="Bustamante F.O."/>
            <person name="Brasileiro-Vidal A.C."/>
            <person name="Benko-Iseppon A.M."/>
        </authorList>
    </citation>
    <scope>NUCLEOTIDE SEQUENCE [LARGE SCALE GENOMIC DNA]</scope>
    <source>
        <tissue evidence="2">Leaves</tissue>
    </source>
</reference>
<dbReference type="Pfam" id="PF10536">
    <property type="entry name" value="PMD"/>
    <property type="match status" value="1"/>
</dbReference>
<organism evidence="2 3">
    <name type="scientific">Stylosanthes scabra</name>
    <dbReference type="NCBI Taxonomy" id="79078"/>
    <lineage>
        <taxon>Eukaryota</taxon>
        <taxon>Viridiplantae</taxon>
        <taxon>Streptophyta</taxon>
        <taxon>Embryophyta</taxon>
        <taxon>Tracheophyta</taxon>
        <taxon>Spermatophyta</taxon>
        <taxon>Magnoliopsida</taxon>
        <taxon>eudicotyledons</taxon>
        <taxon>Gunneridae</taxon>
        <taxon>Pentapetalae</taxon>
        <taxon>rosids</taxon>
        <taxon>fabids</taxon>
        <taxon>Fabales</taxon>
        <taxon>Fabaceae</taxon>
        <taxon>Papilionoideae</taxon>
        <taxon>50 kb inversion clade</taxon>
        <taxon>dalbergioids sensu lato</taxon>
        <taxon>Dalbergieae</taxon>
        <taxon>Pterocarpus clade</taxon>
        <taxon>Stylosanthes</taxon>
    </lineage>
</organism>
<feature type="non-terminal residue" evidence="2">
    <location>
        <position position="1"/>
    </location>
</feature>
<dbReference type="Proteomes" id="UP001341840">
    <property type="component" value="Unassembled WGS sequence"/>
</dbReference>
<evidence type="ECO:0000259" key="1">
    <source>
        <dbReference type="Pfam" id="PF10536"/>
    </source>
</evidence>
<evidence type="ECO:0000313" key="2">
    <source>
        <dbReference type="EMBL" id="MED6224305.1"/>
    </source>
</evidence>
<protein>
    <recommendedName>
        <fullName evidence="1">Aminotransferase-like plant mobile domain-containing protein</fullName>
    </recommendedName>
</protein>
<gene>
    <name evidence="2" type="ORF">PIB30_082720</name>
</gene>
<accession>A0ABU6ZQW9</accession>
<dbReference type="EMBL" id="JASCZI010273142">
    <property type="protein sequence ID" value="MED6224305.1"/>
    <property type="molecule type" value="Genomic_DNA"/>
</dbReference>
<keyword evidence="3" id="KW-1185">Reference proteome</keyword>
<comment type="caution">
    <text evidence="2">The sequence shown here is derived from an EMBL/GenBank/DDBJ whole genome shotgun (WGS) entry which is preliminary data.</text>
</comment>
<proteinExistence type="predicted"/>
<name>A0ABU6ZQW9_9FABA</name>
<feature type="domain" description="Aminotransferase-like plant mobile" evidence="1">
    <location>
        <begin position="53"/>
        <end position="89"/>
    </location>
</feature>
<dbReference type="InterPro" id="IPR019557">
    <property type="entry name" value="AminoTfrase-like_pln_mobile"/>
</dbReference>
<sequence>RERILLPRRCSFLMPVPRPADAVHDRGGIQACHPAPGLRFRRSTHFSICGALESHTFHLLWGECTITLQNVAYHLGLRIDGDPVGGSMQEFQLHYQ</sequence>
<evidence type="ECO:0000313" key="3">
    <source>
        <dbReference type="Proteomes" id="UP001341840"/>
    </source>
</evidence>